<dbReference type="eggNOG" id="KOG3529">
    <property type="taxonomic scope" value="Eukaryota"/>
</dbReference>
<evidence type="ECO:0000256" key="1">
    <source>
        <dbReference type="ARBA" id="ARBA00004202"/>
    </source>
</evidence>
<dbReference type="KEGG" id="mbr:MONBRDRAFT_14158"/>
<dbReference type="GeneID" id="5887930"/>
<accession>A9UPA6</accession>
<evidence type="ECO:0000313" key="5">
    <source>
        <dbReference type="EMBL" id="EDQ92385.1"/>
    </source>
</evidence>
<dbReference type="GO" id="GO:1902115">
    <property type="term" value="P:regulation of organelle assembly"/>
    <property type="evidence" value="ECO:0000318"/>
    <property type="project" value="GO_Central"/>
</dbReference>
<dbReference type="PANTHER" id="PTHR23281">
    <property type="entry name" value="MERLIN/MOESIN/EZRIN/RADIXIN"/>
    <property type="match status" value="1"/>
</dbReference>
<keyword evidence="3" id="KW-0472">Membrane</keyword>
<dbReference type="InterPro" id="IPR000299">
    <property type="entry name" value="FERM_domain"/>
</dbReference>
<name>A9UPA6_MONBE</name>
<reference evidence="5 6" key="1">
    <citation type="journal article" date="2008" name="Nature">
        <title>The genome of the choanoflagellate Monosiga brevicollis and the origin of metazoans.</title>
        <authorList>
            <consortium name="JGI Sequencing"/>
            <person name="King N."/>
            <person name="Westbrook M.J."/>
            <person name="Young S.L."/>
            <person name="Kuo A."/>
            <person name="Abedin M."/>
            <person name="Chapman J."/>
            <person name="Fairclough S."/>
            <person name="Hellsten U."/>
            <person name="Isogai Y."/>
            <person name="Letunic I."/>
            <person name="Marr M."/>
            <person name="Pincus D."/>
            <person name="Putnam N."/>
            <person name="Rokas A."/>
            <person name="Wright K.J."/>
            <person name="Zuzow R."/>
            <person name="Dirks W."/>
            <person name="Good M."/>
            <person name="Goodstein D."/>
            <person name="Lemons D."/>
            <person name="Li W."/>
            <person name="Lyons J.B."/>
            <person name="Morris A."/>
            <person name="Nichols S."/>
            <person name="Richter D.J."/>
            <person name="Salamov A."/>
            <person name="Bork P."/>
            <person name="Lim W.A."/>
            <person name="Manning G."/>
            <person name="Miller W.T."/>
            <person name="McGinnis W."/>
            <person name="Shapiro H."/>
            <person name="Tjian R."/>
            <person name="Grigoriev I.V."/>
            <person name="Rokhsar D."/>
        </authorList>
    </citation>
    <scope>NUCLEOTIDE SEQUENCE [LARGE SCALE GENOMIC DNA]</scope>
    <source>
        <strain evidence="6">MX1 / ATCC 50154</strain>
    </source>
</reference>
<dbReference type="CDD" id="cd14473">
    <property type="entry name" value="FERM_B-lobe"/>
    <property type="match status" value="1"/>
</dbReference>
<dbReference type="PROSITE" id="PS50057">
    <property type="entry name" value="FERM_3"/>
    <property type="match status" value="1"/>
</dbReference>
<keyword evidence="2" id="KW-1003">Cell membrane</keyword>
<dbReference type="SUPFAM" id="SSF50729">
    <property type="entry name" value="PH domain-like"/>
    <property type="match status" value="1"/>
</dbReference>
<dbReference type="SMART" id="SM00295">
    <property type="entry name" value="B41"/>
    <property type="match status" value="1"/>
</dbReference>
<sequence>MPDFVKRTKATRSSKSGPALVLVKLLDGETLQLYAEPSTTGDDFLNQICTMLKMFEKYYFGLMYYDQKNEMVWVDLKKKFLKQDIPRPADADHYELEFRIRFFPVDVTHVLQYVTLYQTFLSSRQSVIKGELEITNKDAFTLASLALQAVLGDYDETKHTPEFMAKEQLIPEANKDDIIRTSNINVANMQTFWAEEVIRVWKTLRGILRHLAVLKYMQVVQKHPQFAMLRYDIKNKNGTPLVLGVSPRGLYVFRLNNMQKPVVTFSWAECSELAFADKKFTICVHDKATKDFSVFFNRAKTCQRILDMCVGYHSLYVQTVHNWENPPPEHRAMRQQAIQVGHGQVLASPSSGKRALLQLYAL</sequence>
<dbReference type="InterPro" id="IPR011993">
    <property type="entry name" value="PH-like_dom_sf"/>
</dbReference>
<dbReference type="EMBL" id="CH991543">
    <property type="protein sequence ID" value="EDQ92385.1"/>
    <property type="molecule type" value="Genomic_DNA"/>
</dbReference>
<dbReference type="GO" id="GO:0008360">
    <property type="term" value="P:regulation of cell shape"/>
    <property type="evidence" value="ECO:0000318"/>
    <property type="project" value="GO_Central"/>
</dbReference>
<dbReference type="PRINTS" id="PR00935">
    <property type="entry name" value="BAND41"/>
</dbReference>
<comment type="subcellular location">
    <subcellularLocation>
        <location evidence="1">Cell membrane</location>
        <topology evidence="1">Peripheral membrane protein</topology>
    </subcellularLocation>
</comment>
<dbReference type="GO" id="GO:0005886">
    <property type="term" value="C:plasma membrane"/>
    <property type="evidence" value="ECO:0007669"/>
    <property type="project" value="UniProtKB-SubCell"/>
</dbReference>
<dbReference type="Pfam" id="PF00373">
    <property type="entry name" value="FERM_M"/>
    <property type="match status" value="1"/>
</dbReference>
<organism evidence="5 6">
    <name type="scientific">Monosiga brevicollis</name>
    <name type="common">Choanoflagellate</name>
    <dbReference type="NCBI Taxonomy" id="81824"/>
    <lineage>
        <taxon>Eukaryota</taxon>
        <taxon>Choanoflagellata</taxon>
        <taxon>Craspedida</taxon>
        <taxon>Salpingoecidae</taxon>
        <taxon>Monosiga</taxon>
    </lineage>
</organism>
<dbReference type="SMART" id="SM01196">
    <property type="entry name" value="FERM_C"/>
    <property type="match status" value="1"/>
</dbReference>
<dbReference type="CDD" id="cd13194">
    <property type="entry name" value="FERM_C_ERM"/>
    <property type="match status" value="1"/>
</dbReference>
<feature type="domain" description="FERM" evidence="4">
    <location>
        <begin position="19"/>
        <end position="320"/>
    </location>
</feature>
<dbReference type="GO" id="GO:0030175">
    <property type="term" value="C:filopodium"/>
    <property type="evidence" value="ECO:0000318"/>
    <property type="project" value="GO_Central"/>
</dbReference>
<dbReference type="InterPro" id="IPR018980">
    <property type="entry name" value="FERM_PH-like_C"/>
</dbReference>
<evidence type="ECO:0000256" key="2">
    <source>
        <dbReference type="ARBA" id="ARBA00022475"/>
    </source>
</evidence>
<dbReference type="InterPro" id="IPR000798">
    <property type="entry name" value="Ez/rad/moesin-like"/>
</dbReference>
<dbReference type="InParanoid" id="A9UPA6"/>
<dbReference type="Pfam" id="PF09379">
    <property type="entry name" value="FERM_N"/>
    <property type="match status" value="1"/>
</dbReference>
<dbReference type="GO" id="GO:1902966">
    <property type="term" value="P:positive regulation of protein localization to early endosome"/>
    <property type="evidence" value="ECO:0000318"/>
    <property type="project" value="GO_Central"/>
</dbReference>
<dbReference type="InterPro" id="IPR035963">
    <property type="entry name" value="FERM_2"/>
</dbReference>
<dbReference type="Proteomes" id="UP000001357">
    <property type="component" value="Unassembled WGS sequence"/>
</dbReference>
<dbReference type="AlphaFoldDB" id="A9UPA6"/>
<dbReference type="InterPro" id="IPR011174">
    <property type="entry name" value="ERM"/>
</dbReference>
<dbReference type="InterPro" id="IPR029071">
    <property type="entry name" value="Ubiquitin-like_domsf"/>
</dbReference>
<dbReference type="GO" id="GO:2000643">
    <property type="term" value="P:positive regulation of early endosome to late endosome transport"/>
    <property type="evidence" value="ECO:0000318"/>
    <property type="project" value="GO_Central"/>
</dbReference>
<dbReference type="InterPro" id="IPR041789">
    <property type="entry name" value="ERM_FERM_C"/>
</dbReference>
<evidence type="ECO:0000313" key="6">
    <source>
        <dbReference type="Proteomes" id="UP000001357"/>
    </source>
</evidence>
<dbReference type="GO" id="GO:0050839">
    <property type="term" value="F:cell adhesion molecule binding"/>
    <property type="evidence" value="ECO:0000318"/>
    <property type="project" value="GO_Central"/>
</dbReference>
<dbReference type="InterPro" id="IPR018979">
    <property type="entry name" value="FERM_N"/>
</dbReference>
<dbReference type="Gene3D" id="2.30.29.30">
    <property type="entry name" value="Pleckstrin-homology domain (PH domain)/Phosphotyrosine-binding domain (PTB)"/>
    <property type="match status" value="1"/>
</dbReference>
<evidence type="ECO:0000259" key="4">
    <source>
        <dbReference type="PROSITE" id="PS50057"/>
    </source>
</evidence>
<dbReference type="Gene3D" id="1.20.80.10">
    <property type="match status" value="1"/>
</dbReference>
<dbReference type="SUPFAM" id="SSF47031">
    <property type="entry name" value="Second domain of FERM"/>
    <property type="match status" value="1"/>
</dbReference>
<dbReference type="Pfam" id="PF09380">
    <property type="entry name" value="FERM_C"/>
    <property type="match status" value="1"/>
</dbReference>
<dbReference type="GO" id="GO:0003779">
    <property type="term" value="F:actin binding"/>
    <property type="evidence" value="ECO:0000318"/>
    <property type="project" value="GO_Central"/>
</dbReference>
<dbReference type="InterPro" id="IPR019748">
    <property type="entry name" value="FERM_central"/>
</dbReference>
<keyword evidence="6" id="KW-1185">Reference proteome</keyword>
<gene>
    <name evidence="5" type="ORF">MONBRDRAFT_14158</name>
</gene>
<dbReference type="RefSeq" id="XP_001742147.1">
    <property type="nucleotide sequence ID" value="XM_001742095.1"/>
</dbReference>
<dbReference type="CDD" id="cd01765">
    <property type="entry name" value="FERM_F0_F1"/>
    <property type="match status" value="1"/>
</dbReference>
<dbReference type="Gene3D" id="3.10.20.90">
    <property type="entry name" value="Phosphatidylinositol 3-kinase Catalytic Subunit, Chain A, domain 1"/>
    <property type="match status" value="1"/>
</dbReference>
<evidence type="ECO:0000256" key="3">
    <source>
        <dbReference type="ARBA" id="ARBA00023136"/>
    </source>
</evidence>
<dbReference type="InterPro" id="IPR014352">
    <property type="entry name" value="FERM/acyl-CoA-bd_prot_sf"/>
</dbReference>
<dbReference type="STRING" id="81824.A9UPA6"/>
<dbReference type="SUPFAM" id="SSF54236">
    <property type="entry name" value="Ubiquitin-like"/>
    <property type="match status" value="1"/>
</dbReference>
<protein>
    <recommendedName>
        <fullName evidence="4">FERM domain-containing protein</fullName>
    </recommendedName>
</protein>
<dbReference type="PRINTS" id="PR00661">
    <property type="entry name" value="ERMFAMILY"/>
</dbReference>
<proteinExistence type="predicted"/>
<dbReference type="InterPro" id="IPR019749">
    <property type="entry name" value="Band_41_domain"/>
</dbReference>